<dbReference type="RefSeq" id="WP_011751731.1">
    <property type="nucleotide sequence ID" value="NC_008698.1"/>
</dbReference>
<reference evidence="3" key="1">
    <citation type="journal article" date="2008" name="J. Bacteriol.">
        <title>Genome sequence of Thermofilum pendens reveals an exceptional loss of biosynthetic pathways without genome reduction.</title>
        <authorList>
            <person name="Anderson I."/>
            <person name="Rodriguez J."/>
            <person name="Susanti D."/>
            <person name="Porat I."/>
            <person name="Reich C."/>
            <person name="Ulrich L.E."/>
            <person name="Elkins J.G."/>
            <person name="Mavromatis K."/>
            <person name="Lykidis A."/>
            <person name="Kim E."/>
            <person name="Thompson L.S."/>
            <person name="Nolan M."/>
            <person name="Land M."/>
            <person name="Copeland A."/>
            <person name="Lapidus A."/>
            <person name="Lucas S."/>
            <person name="Detter C."/>
            <person name="Zhulin I.B."/>
            <person name="Olsen G.J."/>
            <person name="Whitman W."/>
            <person name="Mukhopadhyay B."/>
            <person name="Bristow J."/>
            <person name="Kyrpides N."/>
        </authorList>
    </citation>
    <scope>NUCLEOTIDE SEQUENCE [LARGE SCALE GENOMIC DNA]</scope>
    <source>
        <strain evidence="3">DSM 2475 / Hrk 5</strain>
    </source>
</reference>
<proteinExistence type="predicted"/>
<organism evidence="2 3">
    <name type="scientific">Thermofilum pendens (strain DSM 2475 / Hrk 5)</name>
    <dbReference type="NCBI Taxonomy" id="368408"/>
    <lineage>
        <taxon>Archaea</taxon>
        <taxon>Thermoproteota</taxon>
        <taxon>Thermoprotei</taxon>
        <taxon>Thermofilales</taxon>
        <taxon>Thermofilaceae</taxon>
        <taxon>Thermofilum</taxon>
    </lineage>
</organism>
<sequence length="135" mass="14102">MQNRATDIRGFRAEKAVEVPGEVVVLVVVVAVAVAAAFWLANMATQQMGLEILDLKASASRSGGKTVVTVYAWNRGTKPATIVAVKVNGQVYEQRVAVEPGSSASITVEAPPADALEVVVVTASGREYPLIVGVP</sequence>
<keyword evidence="3" id="KW-1185">Reference proteome</keyword>
<protein>
    <recommendedName>
        <fullName evidence="4">CARDB domain-containing protein</fullName>
    </recommendedName>
</protein>
<keyword evidence="1" id="KW-0472">Membrane</keyword>
<name>A1RW86_THEPD</name>
<evidence type="ECO:0000256" key="1">
    <source>
        <dbReference type="SAM" id="Phobius"/>
    </source>
</evidence>
<evidence type="ECO:0000313" key="3">
    <source>
        <dbReference type="Proteomes" id="UP000000641"/>
    </source>
</evidence>
<evidence type="ECO:0000313" key="2">
    <source>
        <dbReference type="EMBL" id="ABL77466.1"/>
    </source>
</evidence>
<dbReference type="EMBL" id="CP000505">
    <property type="protein sequence ID" value="ABL77466.1"/>
    <property type="molecule type" value="Genomic_DNA"/>
</dbReference>
<dbReference type="STRING" id="368408.Tpen_0056"/>
<dbReference type="AlphaFoldDB" id="A1RW86"/>
<evidence type="ECO:0008006" key="4">
    <source>
        <dbReference type="Google" id="ProtNLM"/>
    </source>
</evidence>
<dbReference type="EnsemblBacteria" id="ABL77466">
    <property type="protein sequence ID" value="ABL77466"/>
    <property type="gene ID" value="Tpen_0056"/>
</dbReference>
<feature type="transmembrane region" description="Helical" evidence="1">
    <location>
        <begin position="23"/>
        <end position="41"/>
    </location>
</feature>
<dbReference type="eggNOG" id="arCOG10986">
    <property type="taxonomic scope" value="Archaea"/>
</dbReference>
<dbReference type="Proteomes" id="UP000000641">
    <property type="component" value="Chromosome"/>
</dbReference>
<keyword evidence="1" id="KW-0812">Transmembrane</keyword>
<keyword evidence="1" id="KW-1133">Transmembrane helix</keyword>
<dbReference type="HOGENOM" id="CLU_2044535_0_0_2"/>
<accession>A1RW86</accession>
<dbReference type="GeneID" id="4600984"/>
<gene>
    <name evidence="2" type="ordered locus">Tpen_0056</name>
</gene>
<dbReference type="KEGG" id="tpe:Tpen_0056"/>